<reference evidence="1 2" key="1">
    <citation type="submission" date="2021-03" db="EMBL/GenBank/DDBJ databases">
        <title>Novel species identification of genus Shewanella.</title>
        <authorList>
            <person name="Liu G."/>
            <person name="Zhang Q."/>
        </authorList>
    </citation>
    <scope>NUCLEOTIDE SEQUENCE [LARGE SCALE GENOMIC DNA]</scope>
    <source>
        <strain evidence="1 2">FJAT-53726</strain>
    </source>
</reference>
<sequence>MELEFVFVSSVREIAKADWDGLFGTDHPFGRWDFLAALEDSGAVGGGSGWQPLHLKVMAQGQLLALMPGYLKLNSFGEYVFDWRWAEAYGRQGLDYYPKWINAIPFTPVTGPRLAFTPGLSAEQQTGLEEAIQAFLDACLEQGLFHSWHRLFIDQGSALAWQSRGAIGRVDGQFHWFNRDYGSFEDFLAQLRSQKRKSIRKERARFGELEFDWQGGSGLQEADWTDFYLCYRRTYAKRSGHGGYLNQAFFVLLGNALGDAVQLLRVRDKEGNLVAAALFLQDSSSLYGRYWGALRHIDGLHFEVCYYRGIDYAITHRLKRFHAGAQGEHKVPRGFEPVQTFSCHRLAHGGFQAAIARACAAEKPFVEDWLAELKAKLPFSRRDW</sequence>
<dbReference type="PANTHER" id="PTHR47017:SF1">
    <property type="entry name" value="ACYL-COA"/>
    <property type="match status" value="1"/>
</dbReference>
<accession>A0A974XQJ9</accession>
<dbReference type="InterPro" id="IPR007434">
    <property type="entry name" value="FemAB-like"/>
</dbReference>
<dbReference type="AlphaFoldDB" id="A0A974XQJ9"/>
<evidence type="ECO:0000313" key="1">
    <source>
        <dbReference type="EMBL" id="QSX28704.1"/>
    </source>
</evidence>
<protein>
    <submittedName>
        <fullName evidence="1">N-acetyltransferase</fullName>
    </submittedName>
</protein>
<dbReference type="InterPro" id="IPR016181">
    <property type="entry name" value="Acyl_CoA_acyltransferase"/>
</dbReference>
<organism evidence="1 2">
    <name type="scientific">Shewanella cyperi</name>
    <dbReference type="NCBI Taxonomy" id="2814292"/>
    <lineage>
        <taxon>Bacteria</taxon>
        <taxon>Pseudomonadati</taxon>
        <taxon>Pseudomonadota</taxon>
        <taxon>Gammaproteobacteria</taxon>
        <taxon>Alteromonadales</taxon>
        <taxon>Shewanellaceae</taxon>
        <taxon>Shewanella</taxon>
    </lineage>
</organism>
<dbReference type="Pfam" id="PF04339">
    <property type="entry name" value="FemAB_like"/>
    <property type="match status" value="1"/>
</dbReference>
<proteinExistence type="predicted"/>
<dbReference type="RefSeq" id="WP_207324078.1">
    <property type="nucleotide sequence ID" value="NZ_CP071504.1"/>
</dbReference>
<dbReference type="Gene3D" id="3.40.630.30">
    <property type="match status" value="1"/>
</dbReference>
<dbReference type="Proteomes" id="UP000663281">
    <property type="component" value="Chromosome"/>
</dbReference>
<gene>
    <name evidence="1" type="ORF">JYB88_10435</name>
</gene>
<dbReference type="SUPFAM" id="SSF55729">
    <property type="entry name" value="Acyl-CoA N-acyltransferases (Nat)"/>
    <property type="match status" value="1"/>
</dbReference>
<keyword evidence="2" id="KW-1185">Reference proteome</keyword>
<dbReference type="EMBL" id="CP071504">
    <property type="protein sequence ID" value="QSX28704.1"/>
    <property type="molecule type" value="Genomic_DNA"/>
</dbReference>
<name>A0A974XQJ9_9GAMM</name>
<evidence type="ECO:0000313" key="2">
    <source>
        <dbReference type="Proteomes" id="UP000663281"/>
    </source>
</evidence>
<dbReference type="KEGG" id="scyp:JYB88_10435"/>
<dbReference type="PANTHER" id="PTHR47017">
    <property type="entry name" value="ACYL-COA"/>
    <property type="match status" value="1"/>
</dbReference>